<keyword evidence="1" id="KW-0812">Transmembrane</keyword>
<feature type="transmembrane region" description="Helical" evidence="1">
    <location>
        <begin position="69"/>
        <end position="89"/>
    </location>
</feature>
<sequence length="368" mass="40480">MRAVFGVLGAVLVLGIFSSVLRTLVIPRPTRSSFTRIVQQAVRWPFQRVADLLHGAEAKDRVLAPVAPLSIVVTLMGWLLFFMIGYGLLEAAVSGLGLRESMTESGSSLFTLGFAAGNRVSLNAIDFCAAATGPIVIGLQIGYLPTLYAAYQRRETEVTLLQARAGSPPWGPEILARYAQVELVSSIGELFVNWERWSAEVGESHTTYPVLIHFRSPKATRNWLIALLAVMDAAALQLAFNPSQPQSDVRMALRAGFVCLRDIADLQGIPYDPDPHPDGPLDLSYEDFLVGVARMREQGYPAERSPEEAWPHFRGWRINYEALAMRIARDIDAVPAPWSGPRRTPVAIRTPVTPINRKPAPEPPFKSA</sequence>
<protein>
    <submittedName>
        <fullName evidence="2">Uncharacterized protein</fullName>
    </submittedName>
</protein>
<dbReference type="EMBL" id="CP108318">
    <property type="protein sequence ID" value="WTW59606.1"/>
    <property type="molecule type" value="Genomic_DNA"/>
</dbReference>
<organism evidence="2">
    <name type="scientific">Streptomyces sp. NBC_00003</name>
    <dbReference type="NCBI Taxonomy" id="2903608"/>
    <lineage>
        <taxon>Bacteria</taxon>
        <taxon>Bacillati</taxon>
        <taxon>Actinomycetota</taxon>
        <taxon>Actinomycetes</taxon>
        <taxon>Kitasatosporales</taxon>
        <taxon>Streptomycetaceae</taxon>
        <taxon>Streptomyces</taxon>
    </lineage>
</organism>
<accession>A0AAU2UX00</accession>
<name>A0AAU2UX00_9ACTN</name>
<dbReference type="AlphaFoldDB" id="A0AAU2UX00"/>
<keyword evidence="1" id="KW-1133">Transmembrane helix</keyword>
<keyword evidence="1" id="KW-0472">Membrane</keyword>
<evidence type="ECO:0000313" key="2">
    <source>
        <dbReference type="EMBL" id="WTW59606.1"/>
    </source>
</evidence>
<reference evidence="2" key="1">
    <citation type="submission" date="2022-10" db="EMBL/GenBank/DDBJ databases">
        <title>The complete genomes of actinobacterial strains from the NBC collection.</title>
        <authorList>
            <person name="Joergensen T.S."/>
            <person name="Alvarez Arevalo M."/>
            <person name="Sterndorff E.B."/>
            <person name="Faurdal D."/>
            <person name="Vuksanovic O."/>
            <person name="Mourched A.-S."/>
            <person name="Charusanti P."/>
            <person name="Shaw S."/>
            <person name="Blin K."/>
            <person name="Weber T."/>
        </authorList>
    </citation>
    <scope>NUCLEOTIDE SEQUENCE</scope>
    <source>
        <strain evidence="2">NBC_00003</strain>
    </source>
</reference>
<proteinExistence type="predicted"/>
<gene>
    <name evidence="2" type="ORF">OG549_02470</name>
</gene>
<evidence type="ECO:0000256" key="1">
    <source>
        <dbReference type="SAM" id="Phobius"/>
    </source>
</evidence>